<dbReference type="PROSITE" id="PS50001">
    <property type="entry name" value="SH2"/>
    <property type="match status" value="1"/>
</dbReference>
<feature type="compositionally biased region" description="Basic and acidic residues" evidence="2">
    <location>
        <begin position="338"/>
        <end position="348"/>
    </location>
</feature>
<keyword evidence="3" id="KW-1185">Reference proteome</keyword>
<reference evidence="4" key="1">
    <citation type="submission" date="2025-08" db="UniProtKB">
        <authorList>
            <consortium name="RefSeq"/>
        </authorList>
    </citation>
    <scope>IDENTIFICATION</scope>
    <source>
        <strain evidence="4">J_2021</strain>
        <tissue evidence="4">Erythrocytes</tissue>
    </source>
</reference>
<dbReference type="AlphaFoldDB" id="A0A1L8HNJ5"/>
<dbReference type="SMART" id="SM00252">
    <property type="entry name" value="SH2"/>
    <property type="match status" value="1"/>
</dbReference>
<dbReference type="Proteomes" id="UP000186698">
    <property type="component" value="Chromosome 1S"/>
</dbReference>
<dbReference type="PANTHER" id="PTHR14388">
    <property type="entry name" value="T CELL-SPECIFIC ADAPTER PROTEIN TSAD"/>
    <property type="match status" value="1"/>
</dbReference>
<dbReference type="PaxDb" id="8355-A0A1L8HNJ5"/>
<evidence type="ECO:0000313" key="3">
    <source>
        <dbReference type="Proteomes" id="UP000186698"/>
    </source>
</evidence>
<gene>
    <name evidence="4" type="primary">LOC108706888</name>
</gene>
<feature type="compositionally biased region" description="Pro residues" evidence="2">
    <location>
        <begin position="167"/>
        <end position="179"/>
    </location>
</feature>
<proteinExistence type="predicted"/>
<dbReference type="Gene3D" id="3.30.505.10">
    <property type="entry name" value="SH2 domain"/>
    <property type="match status" value="1"/>
</dbReference>
<keyword evidence="1" id="KW-0727">SH2 domain</keyword>
<evidence type="ECO:0000313" key="4">
    <source>
        <dbReference type="RefSeq" id="XP_018099161.1"/>
    </source>
</evidence>
<dbReference type="SUPFAM" id="SSF55550">
    <property type="entry name" value="SH2 domain"/>
    <property type="match status" value="1"/>
</dbReference>
<dbReference type="KEGG" id="xla:108706888"/>
<dbReference type="OrthoDB" id="67310at2759"/>
<dbReference type="InterPro" id="IPR036860">
    <property type="entry name" value="SH2_dom_sf"/>
</dbReference>
<dbReference type="OMA" id="KACKSAM"/>
<name>A0A1L8HNJ5_XENLA</name>
<dbReference type="GO" id="GO:0005737">
    <property type="term" value="C:cytoplasm"/>
    <property type="evidence" value="ECO:0000318"/>
    <property type="project" value="GO_Central"/>
</dbReference>
<accession>A0A1L8HNJ5</accession>
<protein>
    <submittedName>
        <fullName evidence="4">Hematopoietic SH2 domain-containing protein</fullName>
    </submittedName>
</protein>
<dbReference type="RefSeq" id="XP_018099161.1">
    <property type="nucleotide sequence ID" value="XM_018243672.2"/>
</dbReference>
<dbReference type="Bgee" id="108706888">
    <property type="expression patterns" value="Expressed in zone of skin and 7 other cell types or tissues"/>
</dbReference>
<feature type="region of interest" description="Disordered" evidence="2">
    <location>
        <begin position="338"/>
        <end position="357"/>
    </location>
</feature>
<feature type="region of interest" description="Disordered" evidence="2">
    <location>
        <begin position="159"/>
        <end position="179"/>
    </location>
</feature>
<dbReference type="PANTHER" id="PTHR14388:SF3">
    <property type="entry name" value="HEMATOPOIETIC SH2 DOMAIN-CONTAINING PROTEIN"/>
    <property type="match status" value="1"/>
</dbReference>
<evidence type="ECO:0000256" key="2">
    <source>
        <dbReference type="SAM" id="MobiDB-lite"/>
    </source>
</evidence>
<sequence length="357" mass="39822">MEATRPSAKWFTETQSDWFLRNGIPEWFHGIITRKDAEDLLKDKVPGCFLIRVGESRIGYSLSYKLPDRCRHFMIDVLSGQNCNMAGDLRIHRTLEDLVKFHSVNPICPYNEFLTEPCGQKTNATADYQELFEHYSNQVANIESVASDERYIPFPISEAKGAVEPPGNSPEPACPPVPPRRLKATGSLPELPHLPSPMIPRLYPALPQVEPMPHDFVHVTPSQNGHKLLKSGSVDSLVLQTRRHDSATAYNGADTCFEQNKSCAVGGDQQTNALPKPFKGRRNVIKKAVARVTDGQIAQEIKLLESAVTTHMKNLKDNLGFSGPTDLQNVNKNIKENSKSIIPEEYKKPPPFAPGFN</sequence>
<organism evidence="3 4">
    <name type="scientific">Xenopus laevis</name>
    <name type="common">African clawed frog</name>
    <dbReference type="NCBI Taxonomy" id="8355"/>
    <lineage>
        <taxon>Eukaryota</taxon>
        <taxon>Metazoa</taxon>
        <taxon>Chordata</taxon>
        <taxon>Craniata</taxon>
        <taxon>Vertebrata</taxon>
        <taxon>Euteleostomi</taxon>
        <taxon>Amphibia</taxon>
        <taxon>Batrachia</taxon>
        <taxon>Anura</taxon>
        <taxon>Pipoidea</taxon>
        <taxon>Pipidae</taxon>
        <taxon>Xenopodinae</taxon>
        <taxon>Xenopus</taxon>
        <taxon>Xenopus</taxon>
    </lineage>
</organism>
<dbReference type="GeneID" id="108706888"/>
<evidence type="ECO:0000256" key="1">
    <source>
        <dbReference type="ARBA" id="ARBA00022999"/>
    </source>
</evidence>
<dbReference type="Pfam" id="PF00017">
    <property type="entry name" value="SH2"/>
    <property type="match status" value="1"/>
</dbReference>
<dbReference type="InterPro" id="IPR000980">
    <property type="entry name" value="SH2"/>
</dbReference>